<dbReference type="AlphaFoldDB" id="A0A0C3QV26"/>
<gene>
    <name evidence="1" type="ORF">M407DRAFT_241131</name>
</gene>
<organism evidence="1 2">
    <name type="scientific">Tulasnella calospora MUT 4182</name>
    <dbReference type="NCBI Taxonomy" id="1051891"/>
    <lineage>
        <taxon>Eukaryota</taxon>
        <taxon>Fungi</taxon>
        <taxon>Dikarya</taxon>
        <taxon>Basidiomycota</taxon>
        <taxon>Agaricomycotina</taxon>
        <taxon>Agaricomycetes</taxon>
        <taxon>Cantharellales</taxon>
        <taxon>Tulasnellaceae</taxon>
        <taxon>Tulasnella</taxon>
    </lineage>
</organism>
<reference evidence="1 2" key="1">
    <citation type="submission" date="2014-04" db="EMBL/GenBank/DDBJ databases">
        <authorList>
            <consortium name="DOE Joint Genome Institute"/>
            <person name="Kuo A."/>
            <person name="Girlanda M."/>
            <person name="Perotto S."/>
            <person name="Kohler A."/>
            <person name="Nagy L.G."/>
            <person name="Floudas D."/>
            <person name="Copeland A."/>
            <person name="Barry K.W."/>
            <person name="Cichocki N."/>
            <person name="Veneault-Fourrey C."/>
            <person name="LaButti K."/>
            <person name="Lindquist E.A."/>
            <person name="Lipzen A."/>
            <person name="Lundell T."/>
            <person name="Morin E."/>
            <person name="Murat C."/>
            <person name="Sun H."/>
            <person name="Tunlid A."/>
            <person name="Henrissat B."/>
            <person name="Grigoriev I.V."/>
            <person name="Hibbett D.S."/>
            <person name="Martin F."/>
            <person name="Nordberg H.P."/>
            <person name="Cantor M.N."/>
            <person name="Hua S.X."/>
        </authorList>
    </citation>
    <scope>NUCLEOTIDE SEQUENCE [LARGE SCALE GENOMIC DNA]</scope>
    <source>
        <strain evidence="1 2">MUT 4182</strain>
    </source>
</reference>
<dbReference type="Proteomes" id="UP000054248">
    <property type="component" value="Unassembled WGS sequence"/>
</dbReference>
<evidence type="ECO:0000313" key="1">
    <source>
        <dbReference type="EMBL" id="KIO33346.1"/>
    </source>
</evidence>
<keyword evidence="2" id="KW-1185">Reference proteome</keyword>
<protein>
    <submittedName>
        <fullName evidence="1">Uncharacterized protein</fullName>
    </submittedName>
</protein>
<evidence type="ECO:0000313" key="2">
    <source>
        <dbReference type="Proteomes" id="UP000054248"/>
    </source>
</evidence>
<dbReference type="HOGENOM" id="CLU_1428980_0_0_1"/>
<name>A0A0C3QV26_9AGAM</name>
<sequence length="190" mass="21103">MSPACLQFVAINRAISDKLASGARFSWYVSLWDSSPQVTRKTVAWFPMSFTGTVNRRYFQHVVLIEIPFFLKSSATSIILFPHVKPHSCPRSCPRSAILFKTNNPQSHRVSAHLAPSIPCTILPPPQLLSSHSSLQQPNNPHYLDPSGLWPSTVHPCVAPVNLKTGRFFAVVSPFLLKTPPLTEGSLIIY</sequence>
<reference evidence="2" key="2">
    <citation type="submission" date="2015-01" db="EMBL/GenBank/DDBJ databases">
        <title>Evolutionary Origins and Diversification of the Mycorrhizal Mutualists.</title>
        <authorList>
            <consortium name="DOE Joint Genome Institute"/>
            <consortium name="Mycorrhizal Genomics Consortium"/>
            <person name="Kohler A."/>
            <person name="Kuo A."/>
            <person name="Nagy L.G."/>
            <person name="Floudas D."/>
            <person name="Copeland A."/>
            <person name="Barry K.W."/>
            <person name="Cichocki N."/>
            <person name="Veneault-Fourrey C."/>
            <person name="LaButti K."/>
            <person name="Lindquist E.A."/>
            <person name="Lipzen A."/>
            <person name="Lundell T."/>
            <person name="Morin E."/>
            <person name="Murat C."/>
            <person name="Riley R."/>
            <person name="Ohm R."/>
            <person name="Sun H."/>
            <person name="Tunlid A."/>
            <person name="Henrissat B."/>
            <person name="Grigoriev I.V."/>
            <person name="Hibbett D.S."/>
            <person name="Martin F."/>
        </authorList>
    </citation>
    <scope>NUCLEOTIDE SEQUENCE [LARGE SCALE GENOMIC DNA]</scope>
    <source>
        <strain evidence="2">MUT 4182</strain>
    </source>
</reference>
<proteinExistence type="predicted"/>
<accession>A0A0C3QV26</accession>
<dbReference type="EMBL" id="KN822949">
    <property type="protein sequence ID" value="KIO33346.1"/>
    <property type="molecule type" value="Genomic_DNA"/>
</dbReference>